<dbReference type="EMBL" id="AEQN01000011">
    <property type="protein sequence ID" value="EFV02207.1"/>
    <property type="molecule type" value="Genomic_DNA"/>
</dbReference>
<reference evidence="2 3" key="1">
    <citation type="submission" date="2010-12" db="EMBL/GenBank/DDBJ databases">
        <authorList>
            <person name="Muzny D."/>
            <person name="Qin X."/>
            <person name="Deng J."/>
            <person name="Jiang H."/>
            <person name="Liu Y."/>
            <person name="Qu J."/>
            <person name="Song X.-Z."/>
            <person name="Zhang L."/>
            <person name="Thornton R."/>
            <person name="Coyle M."/>
            <person name="Francisco L."/>
            <person name="Jackson L."/>
            <person name="Javaid M."/>
            <person name="Korchina V."/>
            <person name="Kovar C."/>
            <person name="Mata R."/>
            <person name="Mathew T."/>
            <person name="Ngo R."/>
            <person name="Nguyen L."/>
            <person name="Nguyen N."/>
            <person name="Okwuonu G."/>
            <person name="Ongeri F."/>
            <person name="Pham C."/>
            <person name="Simmons D."/>
            <person name="Wilczek-Boney K."/>
            <person name="Hale W."/>
            <person name="Jakkamsetti A."/>
            <person name="Pham P."/>
            <person name="Ruth R."/>
            <person name="San Lucas F."/>
            <person name="Warren J."/>
            <person name="Zhang J."/>
            <person name="Zhao Z."/>
            <person name="Zhou C."/>
            <person name="Zhu D."/>
            <person name="Lee S."/>
            <person name="Bess C."/>
            <person name="Blankenburg K."/>
            <person name="Forbes L."/>
            <person name="Fu Q."/>
            <person name="Gubbala S."/>
            <person name="Hirani K."/>
            <person name="Jayaseelan J.C."/>
            <person name="Lara F."/>
            <person name="Munidasa M."/>
            <person name="Palculict T."/>
            <person name="Patil S."/>
            <person name="Pu L.-L."/>
            <person name="Saada N."/>
            <person name="Tang L."/>
            <person name="Weissenberger G."/>
            <person name="Zhu Y."/>
            <person name="Hemphill L."/>
            <person name="Shang Y."/>
            <person name="Youmans B."/>
            <person name="Ayvaz T."/>
            <person name="Ross M."/>
            <person name="Santibanez J."/>
            <person name="Aqrawi P."/>
            <person name="Gross S."/>
            <person name="Joshi V."/>
            <person name="Fowler G."/>
            <person name="Nazareth L."/>
            <person name="Reid J."/>
            <person name="Worley K."/>
            <person name="Petrosino J."/>
            <person name="Highlander S."/>
            <person name="Gibbs R."/>
        </authorList>
    </citation>
    <scope>NUCLEOTIDE SEQUENCE [LARGE SCALE GENOMIC DNA]</scope>
    <source>
        <strain evidence="2 3">ATCC 23263</strain>
    </source>
</reference>
<dbReference type="PANTHER" id="PTHR47618:SF1">
    <property type="entry name" value="BIFUNCTIONAL OLIGORIBONUCLEASE AND PAP PHOSPHATASE NRNA"/>
    <property type="match status" value="1"/>
</dbReference>
<accession>E6MF47</accession>
<evidence type="ECO:0000313" key="3">
    <source>
        <dbReference type="Proteomes" id="UP000004754"/>
    </source>
</evidence>
<evidence type="ECO:0000259" key="1">
    <source>
        <dbReference type="Pfam" id="PF02272"/>
    </source>
</evidence>
<dbReference type="HOGENOM" id="CLU_1365214_0_0_9"/>
<sequence length="200" mass="21769">MEITSATAELVFRLLMQMNIELDAEIADAVFAGISTDTGSFQFSNVTAETHEIVAQLYAYRNDFAVLSKQLHCEKSYDQMKMYGAAASVLKVLDNGRIGWVLLDHATIQKYGGDINITDDIANIGMNTLGIMVAATIKEITPGQYRISLRSRSPFDIDVSVIAKRYGGGGHKRAAGLTFAGDLMEIQNALIDLVAGSIDR</sequence>
<dbReference type="AlphaFoldDB" id="E6MF47"/>
<dbReference type="Proteomes" id="UP000004754">
    <property type="component" value="Unassembled WGS sequence"/>
</dbReference>
<dbReference type="Gene3D" id="3.90.1640.10">
    <property type="entry name" value="inorganic pyrophosphatase (n-terminal core)"/>
    <property type="match status" value="1"/>
</dbReference>
<proteinExistence type="predicted"/>
<gene>
    <name evidence="2" type="ORF">HMP0721_0630</name>
</gene>
<evidence type="ECO:0000313" key="2">
    <source>
        <dbReference type="EMBL" id="EFV02207.1"/>
    </source>
</evidence>
<dbReference type="InterPro" id="IPR003156">
    <property type="entry name" value="DHHA1_dom"/>
</dbReference>
<dbReference type="Gene3D" id="3.10.310.30">
    <property type="match status" value="1"/>
</dbReference>
<dbReference type="PANTHER" id="PTHR47618">
    <property type="entry name" value="BIFUNCTIONAL OLIGORIBONUCLEASE AND PAP PHOSPHATASE NRNA"/>
    <property type="match status" value="1"/>
</dbReference>
<dbReference type="eggNOG" id="COG0618">
    <property type="taxonomic scope" value="Bacteria"/>
</dbReference>
<keyword evidence="3" id="KW-1185">Reference proteome</keyword>
<dbReference type="STRING" id="887929.HMP0721_0630"/>
<dbReference type="Pfam" id="PF02272">
    <property type="entry name" value="DHHA1"/>
    <property type="match status" value="1"/>
</dbReference>
<comment type="caution">
    <text evidence="2">The sequence shown here is derived from an EMBL/GenBank/DDBJ whole genome shotgun (WGS) entry which is preliminary data.</text>
</comment>
<feature type="domain" description="DHHA1" evidence="1">
    <location>
        <begin position="116"/>
        <end position="194"/>
    </location>
</feature>
<dbReference type="InterPro" id="IPR038763">
    <property type="entry name" value="DHH_sf"/>
</dbReference>
<name>E6MF47_9FIRM</name>
<dbReference type="InterPro" id="IPR051319">
    <property type="entry name" value="Oligoribo/pAp-PDE_c-di-AMP_PDE"/>
</dbReference>
<dbReference type="GO" id="GO:0003676">
    <property type="term" value="F:nucleic acid binding"/>
    <property type="evidence" value="ECO:0007669"/>
    <property type="project" value="InterPro"/>
</dbReference>
<dbReference type="SUPFAM" id="SSF64182">
    <property type="entry name" value="DHH phosphoesterases"/>
    <property type="match status" value="1"/>
</dbReference>
<protein>
    <submittedName>
        <fullName evidence="2">DHHA1 domain protein</fullName>
    </submittedName>
</protein>
<organism evidence="2 3">
    <name type="scientific">Pseudoramibacter alactolyticus ATCC 23263</name>
    <dbReference type="NCBI Taxonomy" id="887929"/>
    <lineage>
        <taxon>Bacteria</taxon>
        <taxon>Bacillati</taxon>
        <taxon>Bacillota</taxon>
        <taxon>Clostridia</taxon>
        <taxon>Eubacteriales</taxon>
        <taxon>Eubacteriaceae</taxon>
        <taxon>Pseudoramibacter</taxon>
    </lineage>
</organism>